<keyword evidence="7" id="KW-0371">Homeobox</keyword>
<feature type="compositionally biased region" description="Low complexity" evidence="11">
    <location>
        <begin position="445"/>
        <end position="459"/>
    </location>
</feature>
<feature type="compositionally biased region" description="Basic and acidic residues" evidence="11">
    <location>
        <begin position="1368"/>
        <end position="1377"/>
    </location>
</feature>
<feature type="compositionally biased region" description="Basic and acidic residues" evidence="11">
    <location>
        <begin position="1249"/>
        <end position="1267"/>
    </location>
</feature>
<proteinExistence type="predicted"/>
<feature type="compositionally biased region" description="Low complexity" evidence="11">
    <location>
        <begin position="50"/>
        <end position="86"/>
    </location>
</feature>
<evidence type="ECO:0000256" key="7">
    <source>
        <dbReference type="ARBA" id="ARBA00023155"/>
    </source>
</evidence>
<comment type="subcellular location">
    <subcellularLocation>
        <location evidence="1">Nucleus</location>
    </subcellularLocation>
</comment>
<feature type="region of interest" description="Disordered" evidence="11">
    <location>
        <begin position="484"/>
        <end position="555"/>
    </location>
</feature>
<dbReference type="PROSITE" id="PS01359">
    <property type="entry name" value="ZF_PHD_1"/>
    <property type="match status" value="1"/>
</dbReference>
<name>A0AAD8Y2G9_9STRA</name>
<dbReference type="GO" id="GO:0003682">
    <property type="term" value="F:chromatin binding"/>
    <property type="evidence" value="ECO:0007669"/>
    <property type="project" value="TreeGrafter"/>
</dbReference>
<keyword evidence="3 10" id="KW-0863">Zinc-finger</keyword>
<feature type="region of interest" description="Disordered" evidence="11">
    <location>
        <begin position="1"/>
        <end position="96"/>
    </location>
</feature>
<feature type="compositionally biased region" description="Low complexity" evidence="11">
    <location>
        <begin position="332"/>
        <end position="350"/>
    </location>
</feature>
<dbReference type="SUPFAM" id="SSF57903">
    <property type="entry name" value="FYVE/PHD zinc finger"/>
    <property type="match status" value="2"/>
</dbReference>
<dbReference type="InterPro" id="IPR013083">
    <property type="entry name" value="Znf_RING/FYVE/PHD"/>
</dbReference>
<feature type="region of interest" description="Disordered" evidence="11">
    <location>
        <begin position="112"/>
        <end position="208"/>
    </location>
</feature>
<feature type="compositionally biased region" description="Low complexity" evidence="11">
    <location>
        <begin position="361"/>
        <end position="385"/>
    </location>
</feature>
<evidence type="ECO:0000256" key="5">
    <source>
        <dbReference type="ARBA" id="ARBA00023015"/>
    </source>
</evidence>
<feature type="compositionally biased region" description="Low complexity" evidence="11">
    <location>
        <begin position="1306"/>
        <end position="1317"/>
    </location>
</feature>
<feature type="region of interest" description="Disordered" evidence="11">
    <location>
        <begin position="573"/>
        <end position="629"/>
    </location>
</feature>
<evidence type="ECO:0000256" key="2">
    <source>
        <dbReference type="ARBA" id="ARBA00022723"/>
    </source>
</evidence>
<keyword evidence="6" id="KW-0238">DNA-binding</keyword>
<keyword evidence="4" id="KW-0862">Zinc</keyword>
<evidence type="ECO:0000259" key="12">
    <source>
        <dbReference type="PROSITE" id="PS50016"/>
    </source>
</evidence>
<keyword evidence="5" id="KW-0805">Transcription regulation</keyword>
<dbReference type="Proteomes" id="UP001224775">
    <property type="component" value="Unassembled WGS sequence"/>
</dbReference>
<dbReference type="GO" id="GO:0045814">
    <property type="term" value="P:negative regulation of gene expression, epigenetic"/>
    <property type="evidence" value="ECO:0007669"/>
    <property type="project" value="TreeGrafter"/>
</dbReference>
<dbReference type="InterPro" id="IPR011011">
    <property type="entry name" value="Znf_FYVE_PHD"/>
</dbReference>
<evidence type="ECO:0000256" key="6">
    <source>
        <dbReference type="ARBA" id="ARBA00023125"/>
    </source>
</evidence>
<feature type="compositionally biased region" description="Low complexity" evidence="11">
    <location>
        <begin position="233"/>
        <end position="244"/>
    </location>
</feature>
<feature type="compositionally biased region" description="Basic and acidic residues" evidence="11">
    <location>
        <begin position="317"/>
        <end position="328"/>
    </location>
</feature>
<feature type="compositionally biased region" description="Low complexity" evidence="11">
    <location>
        <begin position="425"/>
        <end position="436"/>
    </location>
</feature>
<feature type="compositionally biased region" description="Acidic residues" evidence="11">
    <location>
        <begin position="1379"/>
        <end position="1400"/>
    </location>
</feature>
<feature type="compositionally biased region" description="Low complexity" evidence="11">
    <location>
        <begin position="530"/>
        <end position="540"/>
    </location>
</feature>
<dbReference type="GO" id="GO:0008270">
    <property type="term" value="F:zinc ion binding"/>
    <property type="evidence" value="ECO:0007669"/>
    <property type="project" value="UniProtKB-KW"/>
</dbReference>
<keyword evidence="8" id="KW-0804">Transcription</keyword>
<gene>
    <name evidence="13" type="ORF">QTG54_011587</name>
</gene>
<evidence type="ECO:0000256" key="1">
    <source>
        <dbReference type="ARBA" id="ARBA00004123"/>
    </source>
</evidence>
<feature type="compositionally biased region" description="Basic and acidic residues" evidence="11">
    <location>
        <begin position="408"/>
        <end position="421"/>
    </location>
</feature>
<evidence type="ECO:0000313" key="13">
    <source>
        <dbReference type="EMBL" id="KAK1737815.1"/>
    </source>
</evidence>
<dbReference type="Gene3D" id="3.30.40.10">
    <property type="entry name" value="Zinc/RING finger domain, C3HC4 (zinc finger)"/>
    <property type="match status" value="2"/>
</dbReference>
<feature type="domain" description="PHD-type" evidence="12">
    <location>
        <begin position="1070"/>
        <end position="1129"/>
    </location>
</feature>
<dbReference type="PANTHER" id="PTHR12628:SF10">
    <property type="entry name" value="HOMEOBOX DOMAIN-CONTAINING PROTEIN"/>
    <property type="match status" value="1"/>
</dbReference>
<dbReference type="Pfam" id="PF00628">
    <property type="entry name" value="PHD"/>
    <property type="match status" value="1"/>
</dbReference>
<feature type="compositionally biased region" description="Basic residues" evidence="11">
    <location>
        <begin position="142"/>
        <end position="159"/>
    </location>
</feature>
<dbReference type="PANTHER" id="PTHR12628">
    <property type="entry name" value="POLYCOMB-LIKE TRANSCRIPTION FACTOR"/>
    <property type="match status" value="1"/>
</dbReference>
<dbReference type="PROSITE" id="PS50016">
    <property type="entry name" value="ZF_PHD_2"/>
    <property type="match status" value="1"/>
</dbReference>
<feature type="compositionally biased region" description="Low complexity" evidence="11">
    <location>
        <begin position="275"/>
        <end position="284"/>
    </location>
</feature>
<dbReference type="EMBL" id="JATAAI010000023">
    <property type="protein sequence ID" value="KAK1737815.1"/>
    <property type="molecule type" value="Genomic_DNA"/>
</dbReference>
<organism evidence="13 14">
    <name type="scientific">Skeletonema marinoi</name>
    <dbReference type="NCBI Taxonomy" id="267567"/>
    <lineage>
        <taxon>Eukaryota</taxon>
        <taxon>Sar</taxon>
        <taxon>Stramenopiles</taxon>
        <taxon>Ochrophyta</taxon>
        <taxon>Bacillariophyta</taxon>
        <taxon>Coscinodiscophyceae</taxon>
        <taxon>Thalassiosirophycidae</taxon>
        <taxon>Thalassiosirales</taxon>
        <taxon>Skeletonemataceae</taxon>
        <taxon>Skeletonema</taxon>
        <taxon>Skeletonema marinoi-dohrnii complex</taxon>
    </lineage>
</organism>
<evidence type="ECO:0000313" key="14">
    <source>
        <dbReference type="Proteomes" id="UP001224775"/>
    </source>
</evidence>
<dbReference type="InterPro" id="IPR019786">
    <property type="entry name" value="Zinc_finger_PHD-type_CS"/>
</dbReference>
<dbReference type="InterPro" id="IPR019787">
    <property type="entry name" value="Znf_PHD-finger"/>
</dbReference>
<feature type="region of interest" description="Disordered" evidence="11">
    <location>
        <begin position="317"/>
        <end position="391"/>
    </location>
</feature>
<evidence type="ECO:0000256" key="9">
    <source>
        <dbReference type="ARBA" id="ARBA00023242"/>
    </source>
</evidence>
<evidence type="ECO:0000256" key="8">
    <source>
        <dbReference type="ARBA" id="ARBA00023163"/>
    </source>
</evidence>
<feature type="compositionally biased region" description="Acidic residues" evidence="11">
    <location>
        <begin position="1277"/>
        <end position="1289"/>
    </location>
</feature>
<dbReference type="CDD" id="cd15504">
    <property type="entry name" value="PHD_PRHA_like"/>
    <property type="match status" value="1"/>
</dbReference>
<feature type="compositionally biased region" description="Basic and acidic residues" evidence="11">
    <location>
        <begin position="713"/>
        <end position="734"/>
    </location>
</feature>
<dbReference type="InterPro" id="IPR001965">
    <property type="entry name" value="Znf_PHD"/>
</dbReference>
<dbReference type="InterPro" id="IPR045876">
    <property type="entry name" value="PRHA-like_PHD-finger"/>
</dbReference>
<accession>A0AAD8Y2G9</accession>
<evidence type="ECO:0000256" key="4">
    <source>
        <dbReference type="ARBA" id="ARBA00022833"/>
    </source>
</evidence>
<evidence type="ECO:0000256" key="10">
    <source>
        <dbReference type="PROSITE-ProRule" id="PRU00146"/>
    </source>
</evidence>
<keyword evidence="9" id="KW-0539">Nucleus</keyword>
<feature type="compositionally biased region" description="Acidic residues" evidence="11">
    <location>
        <begin position="1216"/>
        <end position="1242"/>
    </location>
</feature>
<feature type="compositionally biased region" description="Low complexity" evidence="11">
    <location>
        <begin position="497"/>
        <end position="517"/>
    </location>
</feature>
<keyword evidence="14" id="KW-1185">Reference proteome</keyword>
<feature type="region of interest" description="Disordered" evidence="11">
    <location>
        <begin position="654"/>
        <end position="756"/>
    </location>
</feature>
<feature type="region of interest" description="Disordered" evidence="11">
    <location>
        <begin position="1046"/>
        <end position="1066"/>
    </location>
</feature>
<dbReference type="SMART" id="SM00249">
    <property type="entry name" value="PHD"/>
    <property type="match status" value="2"/>
</dbReference>
<protein>
    <submittedName>
        <fullName evidence="13">PHD finger protein</fullName>
    </submittedName>
</protein>
<evidence type="ECO:0000256" key="3">
    <source>
        <dbReference type="ARBA" id="ARBA00022771"/>
    </source>
</evidence>
<sequence>MGLGSRFLNLFSPGKDTTNRSANSDDDDDDSPTAMEGGEQIRFSNDDPPTTATTTTTANGATTTNQSSPPSSKITAATTSSSSSSSSRKKGHCNYPGCTRALFARGKCYRHDNEVNSGKKSSAKKTPPPPADDDDGVMSNGGKKKKSNGNSGGKKKKNSAKQPDNRNGETTTTSTTKKKKREEDDRKPAAKKKPVASSSSPKGHCIQPGCTRALFARGMCYRHDTEMNSGMKSSTTTPRSSASAVDDERKQSANNSHGKNSSASKSKPKAKNGHATPTTTAAAAAKKKTPTSKSSSGSKHCNHPGCTRALFARGKCFRHDNEAQRSEKSSPSASSNVKTPSKSSSTSLSAGKKKRKSGDVKSTPKSASTTTASTTKKAKSSSGSKHCSHPGCTRALFARGMCYRHDTEAKRKSGDGEETFHAARSSSSTPSSPPKSIMKKKKKVVASSSTEEQQPSSSSGKKKGHCNYPGCTRALFARGKCYRHDHETKSGKKQRSSSRLASSSSAAASKKSNAKSAVPILPSLTKALTSSSSQPSQRKSAIARRPRQLKPTEKLLAMQEDALALYDGVAISSSGGKKKKRKGGKREEGCSPPKKKKARVVVGGQSCSEGGVSMEELTSNTYDDDDEESNYDNVVCCLCKCGVDFSDADFFLPEGYDEQQQQDGDKVESSFALEGEDDLDESNGKVKGNLKSEGLEEDEDSAEESNGKVKGNLKSEEDDKDEEAKDDKSSKDDGTADDDEEKPPFQLPRRFHNPRNGLILCDGPAYAGKRRGSSSNGQQNYQCERAYHQRCHFIPVFAVPRGPWRCLICRYRDEEYLKKKGKGDTADDFDARIFTDQELNDMFRCNIPEPREEAEVVEEKEKAVITNVPPAMMSPSNADIVSLEHEFENVTGPLKAKITKEDLTTKAEKVINAALSNIRNSEHSLRSFTETSRSRKALAERIQCIGGLPQELTQCVMRIAQNKLRIKDLIVVLEESIRCAPHHVNTKSEDATGCIDAVSELMQWYLSQSSPEEAAHCNPDVMQDGKTLLQHLFPEGDLHRRRFEPRTGEARVEAGDASVKSDSSGVSLDDLKCSCCHGGAATDDNDMLLCDGIGCHRAFHMQCLEPKVTLEEVEAGEDEAWFCPLCTAHANLVHYAQREYLLDDWEHDWDEIMRRRGHSEWETADDVFPEAELELRVAQKFKDGIKDDETTIFIAETFGIGGAAVGIESDTVDEEDLAAQDDDDEEDDEDFDVDGPVEEGSDGDSSAAEDMHEEKKLLKEKIGRDELDALSVCSSSEESDSDASSEEDEGLRRSKRRRFTFPPPAAAAAKGGDSSGNDDSKSKDMGALDTSNIVRGKRNRSKVDYRKLSDTMFGDDSDEEAKGSVMKYDYKPKKAPVDESSDEDEDESSDDEDDSQSGDK</sequence>
<evidence type="ECO:0000256" key="11">
    <source>
        <dbReference type="SAM" id="MobiDB-lite"/>
    </source>
</evidence>
<dbReference type="GO" id="GO:0005634">
    <property type="term" value="C:nucleus"/>
    <property type="evidence" value="ECO:0007669"/>
    <property type="project" value="UniProtKB-SubCell"/>
</dbReference>
<comment type="caution">
    <text evidence="13">The sequence shown here is derived from an EMBL/GenBank/DDBJ whole genome shotgun (WGS) entry which is preliminary data.</text>
</comment>
<feature type="region of interest" description="Disordered" evidence="11">
    <location>
        <begin position="225"/>
        <end position="305"/>
    </location>
</feature>
<keyword evidence="2" id="KW-0479">Metal-binding</keyword>
<feature type="region of interest" description="Disordered" evidence="11">
    <location>
        <begin position="1216"/>
        <end position="1400"/>
    </location>
</feature>
<dbReference type="GO" id="GO:0003677">
    <property type="term" value="F:DNA binding"/>
    <property type="evidence" value="ECO:0007669"/>
    <property type="project" value="UniProtKB-KW"/>
</dbReference>
<reference evidence="13" key="1">
    <citation type="submission" date="2023-06" db="EMBL/GenBank/DDBJ databases">
        <title>Survivors Of The Sea: Transcriptome response of Skeletonema marinoi to long-term dormancy.</title>
        <authorList>
            <person name="Pinder M.I.M."/>
            <person name="Kourtchenko O."/>
            <person name="Robertson E.K."/>
            <person name="Larsson T."/>
            <person name="Maumus F."/>
            <person name="Osuna-Cruz C.M."/>
            <person name="Vancaester E."/>
            <person name="Stenow R."/>
            <person name="Vandepoele K."/>
            <person name="Ploug H."/>
            <person name="Bruchert V."/>
            <person name="Godhe A."/>
            <person name="Topel M."/>
        </authorList>
    </citation>
    <scope>NUCLEOTIDE SEQUENCE</scope>
    <source>
        <strain evidence="13">R05AC</strain>
    </source>
</reference>
<feature type="region of interest" description="Disordered" evidence="11">
    <location>
        <begin position="408"/>
        <end position="468"/>
    </location>
</feature>